<feature type="non-terminal residue" evidence="4">
    <location>
        <position position="1"/>
    </location>
</feature>
<feature type="compositionally biased region" description="Polar residues" evidence="2">
    <location>
        <begin position="259"/>
        <end position="278"/>
    </location>
</feature>
<dbReference type="InterPro" id="IPR050336">
    <property type="entry name" value="Chromosome_partition/occlusion"/>
</dbReference>
<dbReference type="InterPro" id="IPR036086">
    <property type="entry name" value="ParB/Sulfiredoxin_sf"/>
</dbReference>
<dbReference type="AlphaFoldDB" id="A0A0J6RW82"/>
<dbReference type="Gene3D" id="1.10.10.2830">
    <property type="match status" value="1"/>
</dbReference>
<dbReference type="EMBL" id="LABY01000534">
    <property type="protein sequence ID" value="KMO25513.1"/>
    <property type="molecule type" value="Genomic_DNA"/>
</dbReference>
<organism evidence="4 5">
    <name type="scientific">Methylobacterium variabile</name>
    <dbReference type="NCBI Taxonomy" id="298794"/>
    <lineage>
        <taxon>Bacteria</taxon>
        <taxon>Pseudomonadati</taxon>
        <taxon>Pseudomonadota</taxon>
        <taxon>Alphaproteobacteria</taxon>
        <taxon>Hyphomicrobiales</taxon>
        <taxon>Methylobacteriaceae</taxon>
        <taxon>Methylobacterium</taxon>
    </lineage>
</organism>
<sequence>KLAMANSRLGETAQDGRVLAGPVRTMGLSLNRLDEDRRVLQEALARGETIIDIDPALIDPSFVRDRLDNHGDSFAEFKRLIEERGQEVPILVRPHPDRPGRYQVAYGHRRLRALRELGRHVRAVVRALDDAQLVVAQGLENSARQDLTYIEKAVFARRLEDRGFERPIIIDALSTDKGELSKLIAVARAIPESIVNRIGPAPKAGRRRWLALAEQLKTASVAKAIEEAVMEDAFASLDSDARFLRVAALAAPQNRPDPVSTSWAEQGGQATAQISRKG</sequence>
<feature type="region of interest" description="Disordered" evidence="2">
    <location>
        <begin position="253"/>
        <end position="278"/>
    </location>
</feature>
<dbReference type="InterPro" id="IPR037972">
    <property type="entry name" value="RepB_N"/>
</dbReference>
<dbReference type="OrthoDB" id="7908920at2"/>
<keyword evidence="5" id="KW-1185">Reference proteome</keyword>
<feature type="domain" description="ParB-like N-terminal" evidence="3">
    <location>
        <begin position="51"/>
        <end position="142"/>
    </location>
</feature>
<dbReference type="GO" id="GO:0005694">
    <property type="term" value="C:chromosome"/>
    <property type="evidence" value="ECO:0007669"/>
    <property type="project" value="TreeGrafter"/>
</dbReference>
<dbReference type="SUPFAM" id="SSF110849">
    <property type="entry name" value="ParB/Sulfiredoxin"/>
    <property type="match status" value="1"/>
</dbReference>
<dbReference type="Pfam" id="PF07506">
    <property type="entry name" value="RepB"/>
    <property type="match status" value="1"/>
</dbReference>
<name>A0A0J6RW82_9HYPH</name>
<dbReference type="GO" id="GO:0003677">
    <property type="term" value="F:DNA binding"/>
    <property type="evidence" value="ECO:0007669"/>
    <property type="project" value="InterPro"/>
</dbReference>
<comment type="caution">
    <text evidence="4">The sequence shown here is derived from an EMBL/GenBank/DDBJ whole genome shotgun (WGS) entry which is preliminary data.</text>
</comment>
<dbReference type="PANTHER" id="PTHR33375">
    <property type="entry name" value="CHROMOSOME-PARTITIONING PROTEIN PARB-RELATED"/>
    <property type="match status" value="1"/>
</dbReference>
<reference evidence="4 5" key="1">
    <citation type="submission" date="2015-03" db="EMBL/GenBank/DDBJ databases">
        <title>Genome sequencing of Methylobacterium variabile DSM 16961.</title>
        <authorList>
            <person name="Chaudhry V."/>
            <person name="Patil P.B."/>
        </authorList>
    </citation>
    <scope>NUCLEOTIDE SEQUENCE [LARGE SCALE GENOMIC DNA]</scope>
    <source>
        <strain evidence="4 5">DSM 16961</strain>
    </source>
</reference>
<dbReference type="InterPro" id="IPR017819">
    <property type="entry name" value="Plasmid_partition_RepB"/>
</dbReference>
<gene>
    <name evidence="4" type="ORF">VQ02_34440</name>
</gene>
<feature type="non-terminal residue" evidence="4">
    <location>
        <position position="278"/>
    </location>
</feature>
<dbReference type="Pfam" id="PF02195">
    <property type="entry name" value="ParB_N"/>
    <property type="match status" value="1"/>
</dbReference>
<evidence type="ECO:0000313" key="4">
    <source>
        <dbReference type="EMBL" id="KMO25513.1"/>
    </source>
</evidence>
<dbReference type="SMART" id="SM00470">
    <property type="entry name" value="ParB"/>
    <property type="match status" value="1"/>
</dbReference>
<dbReference type="GO" id="GO:0007059">
    <property type="term" value="P:chromosome segregation"/>
    <property type="evidence" value="ECO:0007669"/>
    <property type="project" value="TreeGrafter"/>
</dbReference>
<dbReference type="Proteomes" id="UP000035955">
    <property type="component" value="Unassembled WGS sequence"/>
</dbReference>
<dbReference type="CDD" id="cd16405">
    <property type="entry name" value="RepB_like_N"/>
    <property type="match status" value="1"/>
</dbReference>
<comment type="similarity">
    <text evidence="1">Belongs to the ParB family.</text>
</comment>
<proteinExistence type="inferred from homology"/>
<dbReference type="PANTHER" id="PTHR33375:SF1">
    <property type="entry name" value="CHROMOSOME-PARTITIONING PROTEIN PARB-RELATED"/>
    <property type="match status" value="1"/>
</dbReference>
<dbReference type="InterPro" id="IPR011111">
    <property type="entry name" value="Plasmid_RepB"/>
</dbReference>
<dbReference type="NCBIfam" id="TIGR00180">
    <property type="entry name" value="parB_part"/>
    <property type="match status" value="1"/>
</dbReference>
<dbReference type="SUPFAM" id="SSF109709">
    <property type="entry name" value="KorB DNA-binding domain-like"/>
    <property type="match status" value="1"/>
</dbReference>
<dbReference type="NCBIfam" id="TIGR03454">
    <property type="entry name" value="partition_RepB"/>
    <property type="match status" value="1"/>
</dbReference>
<dbReference type="InterPro" id="IPR003115">
    <property type="entry name" value="ParB_N"/>
</dbReference>
<dbReference type="Gene3D" id="3.90.1530.30">
    <property type="match status" value="1"/>
</dbReference>
<evidence type="ECO:0000313" key="5">
    <source>
        <dbReference type="Proteomes" id="UP000035955"/>
    </source>
</evidence>
<evidence type="ECO:0000256" key="2">
    <source>
        <dbReference type="SAM" id="MobiDB-lite"/>
    </source>
</evidence>
<accession>A0A0J6RW82</accession>
<protein>
    <submittedName>
        <fullName evidence="4">Plasmid partitioning protein RepB</fullName>
    </submittedName>
</protein>
<dbReference type="InterPro" id="IPR004437">
    <property type="entry name" value="ParB/RepB/Spo0J"/>
</dbReference>
<evidence type="ECO:0000259" key="3">
    <source>
        <dbReference type="SMART" id="SM00470"/>
    </source>
</evidence>
<evidence type="ECO:0000256" key="1">
    <source>
        <dbReference type="ARBA" id="ARBA00006295"/>
    </source>
</evidence>